<keyword evidence="7" id="KW-1185">Reference proteome</keyword>
<gene>
    <name evidence="6" type="primary">flgL</name>
    <name evidence="6" type="ORF">F4V44_16190</name>
</gene>
<dbReference type="InterPro" id="IPR046358">
    <property type="entry name" value="Flagellin_C"/>
</dbReference>
<name>A0A5J5HR51_9BACI</name>
<dbReference type="InterPro" id="IPR013384">
    <property type="entry name" value="Flagell_FlgL"/>
</dbReference>
<evidence type="ECO:0000259" key="4">
    <source>
        <dbReference type="Pfam" id="PF00669"/>
    </source>
</evidence>
<evidence type="ECO:0000313" key="7">
    <source>
        <dbReference type="Proteomes" id="UP000326671"/>
    </source>
</evidence>
<dbReference type="Gene3D" id="1.20.1330.10">
    <property type="entry name" value="f41 fragment of flagellin, N-terminal domain"/>
    <property type="match status" value="1"/>
</dbReference>
<keyword evidence="6" id="KW-0969">Cilium</keyword>
<dbReference type="PANTHER" id="PTHR42792">
    <property type="entry name" value="FLAGELLIN"/>
    <property type="match status" value="1"/>
</dbReference>
<feature type="domain" description="Flagellin N-terminal" evidence="4">
    <location>
        <begin position="7"/>
        <end position="140"/>
    </location>
</feature>
<evidence type="ECO:0000313" key="6">
    <source>
        <dbReference type="EMBL" id="KAA9022054.1"/>
    </source>
</evidence>
<reference evidence="6 7" key="1">
    <citation type="submission" date="2019-09" db="EMBL/GenBank/DDBJ databases">
        <title>Whole genome sequences of isolates from the Mars Exploration Rovers.</title>
        <authorList>
            <person name="Seuylemezian A."/>
            <person name="Vaishampayan P."/>
        </authorList>
    </citation>
    <scope>NUCLEOTIDE SEQUENCE [LARGE SCALE GENOMIC DNA]</scope>
    <source>
        <strain evidence="6 7">MER_TA_151</strain>
    </source>
</reference>
<dbReference type="NCBIfam" id="TIGR02550">
    <property type="entry name" value="flagell_flgL"/>
    <property type="match status" value="1"/>
</dbReference>
<dbReference type="GO" id="GO:0005198">
    <property type="term" value="F:structural molecule activity"/>
    <property type="evidence" value="ECO:0007669"/>
    <property type="project" value="InterPro"/>
</dbReference>
<dbReference type="EMBL" id="VYKL01000025">
    <property type="protein sequence ID" value="KAA9022054.1"/>
    <property type="molecule type" value="Genomic_DNA"/>
</dbReference>
<dbReference type="Proteomes" id="UP000326671">
    <property type="component" value="Unassembled WGS sequence"/>
</dbReference>
<comment type="subcellular location">
    <subcellularLocation>
        <location evidence="1">Bacterial flagellum</location>
    </subcellularLocation>
</comment>
<dbReference type="GO" id="GO:0009424">
    <property type="term" value="C:bacterial-type flagellum hook"/>
    <property type="evidence" value="ECO:0007669"/>
    <property type="project" value="InterPro"/>
</dbReference>
<dbReference type="AlphaFoldDB" id="A0A5J5HR51"/>
<accession>A0A5J5HR51</accession>
<dbReference type="GO" id="GO:0071973">
    <property type="term" value="P:bacterial-type flagellum-dependent cell motility"/>
    <property type="evidence" value="ECO:0007669"/>
    <property type="project" value="InterPro"/>
</dbReference>
<feature type="domain" description="Flagellin C-terminal" evidence="5">
    <location>
        <begin position="295"/>
        <end position="378"/>
    </location>
</feature>
<keyword evidence="6" id="KW-0966">Cell projection</keyword>
<dbReference type="Pfam" id="PF00669">
    <property type="entry name" value="Flagellin_N"/>
    <property type="match status" value="1"/>
</dbReference>
<comment type="caution">
    <text evidence="6">The sequence shown here is derived from an EMBL/GenBank/DDBJ whole genome shotgun (WGS) entry which is preliminary data.</text>
</comment>
<evidence type="ECO:0000259" key="5">
    <source>
        <dbReference type="Pfam" id="PF00700"/>
    </source>
</evidence>
<dbReference type="OrthoDB" id="9758307at2"/>
<keyword evidence="3" id="KW-0975">Bacterial flagellum</keyword>
<dbReference type="SUPFAM" id="SSF64518">
    <property type="entry name" value="Phase 1 flagellin"/>
    <property type="match status" value="1"/>
</dbReference>
<dbReference type="Pfam" id="PF00700">
    <property type="entry name" value="Flagellin_C"/>
    <property type="match status" value="1"/>
</dbReference>
<protein>
    <submittedName>
        <fullName evidence="6">Flagellar hook-associated protein 3</fullName>
    </submittedName>
</protein>
<evidence type="ECO:0000256" key="1">
    <source>
        <dbReference type="ARBA" id="ARBA00004365"/>
    </source>
</evidence>
<proteinExistence type="inferred from homology"/>
<sequence length="379" mass="42501">MRVTQGMLINNNIKYLSQNYNRLTTLNDQMMSGKKITKPSDDPVVAMNGMHYRSQVVEVEQFKRNLNEGFNWLENADSSLNEATQVLQRVRELTVQASNDSYDAGARKNIADEITSLQEHLATLAETKVGDTYIFSGTDTNKKPINLNQISVDYGKFLSQDDKTGYVVSYKGQTFKHDPSDASGNTFVSSTGEKMIVDPATSEITYQYQEELEYRDGELGNVEKKLLDHEVIISHVNAASTNNGDVEIEIMKGVKMAINIRPQDAFSVDLFSGIESIKKMLIDPSSSGSDVNQSLEYIDRMINNIVSTRSELGARTNRAELVQNRLMEQELISKKTLSENEDIDLEKVYIDLTIAQSLHQASLAVGAKLIQPTLMDYLR</sequence>
<dbReference type="RefSeq" id="WP_150441049.1">
    <property type="nucleotide sequence ID" value="NZ_VYKL01000025.1"/>
</dbReference>
<keyword evidence="6" id="KW-0282">Flagellum</keyword>
<organism evidence="6 7">
    <name type="scientific">Niallia endozanthoxylica</name>
    <dbReference type="NCBI Taxonomy" id="2036016"/>
    <lineage>
        <taxon>Bacteria</taxon>
        <taxon>Bacillati</taxon>
        <taxon>Bacillota</taxon>
        <taxon>Bacilli</taxon>
        <taxon>Bacillales</taxon>
        <taxon>Bacillaceae</taxon>
        <taxon>Niallia</taxon>
    </lineage>
</organism>
<dbReference type="InterPro" id="IPR001492">
    <property type="entry name" value="Flagellin"/>
</dbReference>
<evidence type="ECO:0000256" key="3">
    <source>
        <dbReference type="ARBA" id="ARBA00023143"/>
    </source>
</evidence>
<dbReference type="InterPro" id="IPR001029">
    <property type="entry name" value="Flagellin_N"/>
</dbReference>
<evidence type="ECO:0000256" key="2">
    <source>
        <dbReference type="ARBA" id="ARBA00005709"/>
    </source>
</evidence>
<dbReference type="PANTHER" id="PTHR42792:SF1">
    <property type="entry name" value="FLAGELLAR HOOK-ASSOCIATED PROTEIN 3"/>
    <property type="match status" value="1"/>
</dbReference>
<comment type="similarity">
    <text evidence="2">Belongs to the bacterial flagellin family.</text>
</comment>